<dbReference type="AlphaFoldDB" id="Q6AMP1"/>
<dbReference type="PANTHER" id="PTHR43667">
    <property type="entry name" value="CYCLOPROPANE-FATTY-ACYL-PHOSPHOLIPID SYNTHASE"/>
    <property type="match status" value="1"/>
</dbReference>
<evidence type="ECO:0000256" key="5">
    <source>
        <dbReference type="ARBA" id="ARBA00023098"/>
    </source>
</evidence>
<dbReference type="CDD" id="cd02440">
    <property type="entry name" value="AdoMet_MTases"/>
    <property type="match status" value="1"/>
</dbReference>
<keyword evidence="4" id="KW-0949">S-adenosyl-L-methionine</keyword>
<dbReference type="EMBL" id="CR522870">
    <property type="protein sequence ID" value="CAG36384.1"/>
    <property type="molecule type" value="Genomic_DNA"/>
</dbReference>
<evidence type="ECO:0000256" key="4">
    <source>
        <dbReference type="ARBA" id="ARBA00022691"/>
    </source>
</evidence>
<accession>Q6AMP1</accession>
<evidence type="ECO:0000313" key="8">
    <source>
        <dbReference type="Proteomes" id="UP000000602"/>
    </source>
</evidence>
<dbReference type="SUPFAM" id="SSF53335">
    <property type="entry name" value="S-adenosyl-L-methionine-dependent methyltransferases"/>
    <property type="match status" value="1"/>
</dbReference>
<dbReference type="Gene3D" id="2.20.130.10">
    <property type="entry name" value="CAC2371-like domains"/>
    <property type="match status" value="1"/>
</dbReference>
<dbReference type="InterPro" id="IPR041698">
    <property type="entry name" value="Methyltransf_25"/>
</dbReference>
<dbReference type="Gene3D" id="3.40.50.150">
    <property type="entry name" value="Vaccinia Virus protein VP39"/>
    <property type="match status" value="1"/>
</dbReference>
<reference evidence="8" key="1">
    <citation type="journal article" date="2004" name="Environ. Microbiol.">
        <title>The genome of Desulfotalea psychrophila, a sulfate-reducing bacterium from permanently cold Arctic sediments.</title>
        <authorList>
            <person name="Rabus R."/>
            <person name="Ruepp A."/>
            <person name="Frickey T."/>
            <person name="Rattei T."/>
            <person name="Fartmann B."/>
            <person name="Stark M."/>
            <person name="Bauer M."/>
            <person name="Zibat A."/>
            <person name="Lombardot T."/>
            <person name="Becker I."/>
            <person name="Amann J."/>
            <person name="Gellner K."/>
            <person name="Teeling H."/>
            <person name="Leuschner W.D."/>
            <person name="Gloeckner F.-O."/>
            <person name="Lupas A.N."/>
            <person name="Amann R."/>
            <person name="Klenk H.-P."/>
        </authorList>
    </citation>
    <scope>NUCLEOTIDE SEQUENCE [LARGE SCALE GENOMIC DNA]</scope>
    <source>
        <strain evidence="8">DSM 12343 / LSv54</strain>
    </source>
</reference>
<dbReference type="eggNOG" id="COG0500">
    <property type="taxonomic scope" value="Bacteria"/>
</dbReference>
<evidence type="ECO:0000256" key="2">
    <source>
        <dbReference type="ARBA" id="ARBA00022603"/>
    </source>
</evidence>
<dbReference type="PANTHER" id="PTHR43667:SF1">
    <property type="entry name" value="CYCLOPROPANE-FATTY-ACYL-PHOSPHOLIPID SYNTHASE"/>
    <property type="match status" value="1"/>
</dbReference>
<dbReference type="GO" id="GO:0032259">
    <property type="term" value="P:methylation"/>
    <property type="evidence" value="ECO:0007669"/>
    <property type="project" value="UniProtKB-KW"/>
</dbReference>
<dbReference type="HOGENOM" id="CLU_069129_7_0_7"/>
<proteinExistence type="inferred from homology"/>
<keyword evidence="5" id="KW-0443">Lipid metabolism</keyword>
<dbReference type="OrthoDB" id="5522265at2"/>
<dbReference type="GO" id="GO:0006629">
    <property type="term" value="P:lipid metabolic process"/>
    <property type="evidence" value="ECO:0007669"/>
    <property type="project" value="UniProtKB-KW"/>
</dbReference>
<dbReference type="STRING" id="177439.DP1655"/>
<evidence type="ECO:0000313" key="7">
    <source>
        <dbReference type="EMBL" id="CAG36384.1"/>
    </source>
</evidence>
<dbReference type="Pfam" id="PF13649">
    <property type="entry name" value="Methyltransf_25"/>
    <property type="match status" value="1"/>
</dbReference>
<keyword evidence="8" id="KW-1185">Reference proteome</keyword>
<dbReference type="InterPro" id="IPR050723">
    <property type="entry name" value="CFA/CMAS"/>
</dbReference>
<dbReference type="RefSeq" id="WP_011188896.1">
    <property type="nucleotide sequence ID" value="NC_006138.1"/>
</dbReference>
<feature type="domain" description="Methyltransferase" evidence="6">
    <location>
        <begin position="50"/>
        <end position="140"/>
    </location>
</feature>
<dbReference type="InterPro" id="IPR029063">
    <property type="entry name" value="SAM-dependent_MTases_sf"/>
</dbReference>
<protein>
    <recommendedName>
        <fullName evidence="6">Methyltransferase domain-containing protein</fullName>
    </recommendedName>
</protein>
<keyword evidence="3" id="KW-0808">Transferase</keyword>
<keyword evidence="2" id="KW-0489">Methyltransferase</keyword>
<comment type="similarity">
    <text evidence="1">Belongs to the CFA/CMAS family.</text>
</comment>
<evidence type="ECO:0000259" key="6">
    <source>
        <dbReference type="Pfam" id="PF13649"/>
    </source>
</evidence>
<name>Q6AMP1_DESPS</name>
<dbReference type="GO" id="GO:0008168">
    <property type="term" value="F:methyltransferase activity"/>
    <property type="evidence" value="ECO:0007669"/>
    <property type="project" value="UniProtKB-KW"/>
</dbReference>
<evidence type="ECO:0000256" key="1">
    <source>
        <dbReference type="ARBA" id="ARBA00010815"/>
    </source>
</evidence>
<sequence length="258" mass="29790">MIYDSYDDEPEDQFTELDEESYTAFYQLEMGQFKEDLAFYEKHLPAKGRVLELGCGAGRLSQPLIKSGWQLTGVDLSPSMLKRAGEMSPQLKTHCMDIRQLQLDSFPAIIAPYNVLNLLTEIEDIKKCLRSVHGHLLAGGVFLAEFAVLREESTLFQQGKTFQFQIFDMGDERLVKEIIRHHLPEEGLIEIEERYRLRIRGGHNSDQRRVFRINALREEEWRQIIGSCGFSVEKVYNNYTLKEADTESGRVLAVLRPQ</sequence>
<organism evidence="7 8">
    <name type="scientific">Desulfotalea psychrophila (strain LSv54 / DSM 12343)</name>
    <dbReference type="NCBI Taxonomy" id="177439"/>
    <lineage>
        <taxon>Bacteria</taxon>
        <taxon>Pseudomonadati</taxon>
        <taxon>Thermodesulfobacteriota</taxon>
        <taxon>Desulfobulbia</taxon>
        <taxon>Desulfobulbales</taxon>
        <taxon>Desulfocapsaceae</taxon>
        <taxon>Desulfotalea</taxon>
    </lineage>
</organism>
<gene>
    <name evidence="7" type="ordered locus">DP1655</name>
</gene>
<evidence type="ECO:0000256" key="3">
    <source>
        <dbReference type="ARBA" id="ARBA00022679"/>
    </source>
</evidence>
<dbReference type="KEGG" id="dps:DP1655"/>
<dbReference type="Proteomes" id="UP000000602">
    <property type="component" value="Chromosome"/>
</dbReference>